<dbReference type="Proteomes" id="UP000485058">
    <property type="component" value="Unassembled WGS sequence"/>
</dbReference>
<dbReference type="EMBL" id="BLLF01001816">
    <property type="protein sequence ID" value="GFH21377.1"/>
    <property type="molecule type" value="Genomic_DNA"/>
</dbReference>
<evidence type="ECO:0000313" key="3">
    <source>
        <dbReference type="Proteomes" id="UP000485058"/>
    </source>
</evidence>
<keyword evidence="1" id="KW-0472">Membrane</keyword>
<dbReference type="AlphaFoldDB" id="A0A699ZF92"/>
<evidence type="ECO:0000313" key="2">
    <source>
        <dbReference type="EMBL" id="GFH21377.1"/>
    </source>
</evidence>
<evidence type="ECO:0000256" key="1">
    <source>
        <dbReference type="SAM" id="Phobius"/>
    </source>
</evidence>
<keyword evidence="3" id="KW-1185">Reference proteome</keyword>
<keyword evidence="1" id="KW-1133">Transmembrane helix</keyword>
<reference evidence="2 3" key="1">
    <citation type="submission" date="2020-02" db="EMBL/GenBank/DDBJ databases">
        <title>Draft genome sequence of Haematococcus lacustris strain NIES-144.</title>
        <authorList>
            <person name="Morimoto D."/>
            <person name="Nakagawa S."/>
            <person name="Yoshida T."/>
            <person name="Sawayama S."/>
        </authorList>
    </citation>
    <scope>NUCLEOTIDE SEQUENCE [LARGE SCALE GENOMIC DNA]</scope>
    <source>
        <strain evidence="2 3">NIES-144</strain>
    </source>
</reference>
<protein>
    <submittedName>
        <fullName evidence="2">Uncharacterized protein</fullName>
    </submittedName>
</protein>
<comment type="caution">
    <text evidence="2">The sequence shown here is derived from an EMBL/GenBank/DDBJ whole genome shotgun (WGS) entry which is preliminary data.</text>
</comment>
<name>A0A699ZF92_HAELA</name>
<organism evidence="2 3">
    <name type="scientific">Haematococcus lacustris</name>
    <name type="common">Green alga</name>
    <name type="synonym">Haematococcus pluvialis</name>
    <dbReference type="NCBI Taxonomy" id="44745"/>
    <lineage>
        <taxon>Eukaryota</taxon>
        <taxon>Viridiplantae</taxon>
        <taxon>Chlorophyta</taxon>
        <taxon>core chlorophytes</taxon>
        <taxon>Chlorophyceae</taxon>
        <taxon>CS clade</taxon>
        <taxon>Chlamydomonadales</taxon>
        <taxon>Haematococcaceae</taxon>
        <taxon>Haematococcus</taxon>
    </lineage>
</organism>
<proteinExistence type="predicted"/>
<keyword evidence="1" id="KW-0812">Transmembrane</keyword>
<accession>A0A699ZF92</accession>
<sequence>MPSMLWWFKSFASPGVLVAEFIITSLAAGAILLT</sequence>
<gene>
    <name evidence="2" type="ORF">HaLaN_18670</name>
</gene>
<feature type="transmembrane region" description="Helical" evidence="1">
    <location>
        <begin position="12"/>
        <end position="33"/>
    </location>
</feature>